<dbReference type="EMBL" id="BMIA01000005">
    <property type="protein sequence ID" value="GGH52307.1"/>
    <property type="molecule type" value="Genomic_DNA"/>
</dbReference>
<reference evidence="2" key="1">
    <citation type="journal article" date="2019" name="Int. J. Syst. Evol. Microbiol.">
        <title>The Global Catalogue of Microorganisms (GCM) 10K type strain sequencing project: providing services to taxonomists for standard genome sequencing and annotation.</title>
        <authorList>
            <consortium name="The Broad Institute Genomics Platform"/>
            <consortium name="The Broad Institute Genome Sequencing Center for Infectious Disease"/>
            <person name="Wu L."/>
            <person name="Ma J."/>
        </authorList>
    </citation>
    <scope>NUCLEOTIDE SEQUENCE [LARGE SCALE GENOMIC DNA]</scope>
    <source>
        <strain evidence="2">CGMCC 1.15288</strain>
    </source>
</reference>
<keyword evidence="2" id="KW-1185">Reference proteome</keyword>
<sequence length="306" mass="34111">MEIKEGIAIFSDMETFLSASEKIGALNSKDYDRWSKDNKFFSRYTEYQGEIEKKTLSESDLRPGGSLIKDEEGGYLHLNSVNSNYARITNKDGLVIVGGSTYQFTYKEIKKIDGTSQSAIASLLNSKTKAEYEANGITASEVKIVSTTAPNARTSDESVVIERKTQQGNDIGGDLFWKWYVEATLEIRGYSIPGCAICPTPTPGGYIYRYTAVVDLVYFANGLLQKDKEIPERYELAWSFVRHRPPLVENQGETITGSYIESGIRTISKTISDGGKILSYDIEAKALDDRFNGTLKTSSTRLIRTQ</sequence>
<evidence type="ECO:0000313" key="1">
    <source>
        <dbReference type="EMBL" id="GGH52307.1"/>
    </source>
</evidence>
<protein>
    <submittedName>
        <fullName evidence="1">Uncharacterized protein</fullName>
    </submittedName>
</protein>
<gene>
    <name evidence="1" type="ORF">GCM10007423_56580</name>
</gene>
<name>A0ABQ1Z911_9BACT</name>
<accession>A0ABQ1Z911</accession>
<dbReference type="Proteomes" id="UP000600214">
    <property type="component" value="Unassembled WGS sequence"/>
</dbReference>
<evidence type="ECO:0000313" key="2">
    <source>
        <dbReference type="Proteomes" id="UP000600214"/>
    </source>
</evidence>
<comment type="caution">
    <text evidence="1">The sequence shown here is derived from an EMBL/GenBank/DDBJ whole genome shotgun (WGS) entry which is preliminary data.</text>
</comment>
<proteinExistence type="predicted"/>
<organism evidence="1 2">
    <name type="scientific">Dyadobacter endophyticus</name>
    <dbReference type="NCBI Taxonomy" id="1749036"/>
    <lineage>
        <taxon>Bacteria</taxon>
        <taxon>Pseudomonadati</taxon>
        <taxon>Bacteroidota</taxon>
        <taxon>Cytophagia</taxon>
        <taxon>Cytophagales</taxon>
        <taxon>Spirosomataceae</taxon>
        <taxon>Dyadobacter</taxon>
    </lineage>
</organism>